<dbReference type="Pfam" id="PF07715">
    <property type="entry name" value="Plug"/>
    <property type="match status" value="1"/>
</dbReference>
<keyword evidence="7" id="KW-1185">Reference proteome</keyword>
<dbReference type="Gene3D" id="2.40.170.20">
    <property type="entry name" value="TonB-dependent receptor, beta-barrel domain"/>
    <property type="match status" value="1"/>
</dbReference>
<feature type="domain" description="Outer membrane protein beta-barrel" evidence="5">
    <location>
        <begin position="373"/>
        <end position="776"/>
    </location>
</feature>
<evidence type="ECO:0000313" key="6">
    <source>
        <dbReference type="EMBL" id="CAL2105228.1"/>
    </source>
</evidence>
<name>A0ABM9PHZ6_9FLAO</name>
<dbReference type="Gene3D" id="2.170.130.10">
    <property type="entry name" value="TonB-dependent receptor, plug domain"/>
    <property type="match status" value="1"/>
</dbReference>
<evidence type="ECO:0000259" key="5">
    <source>
        <dbReference type="Pfam" id="PF14905"/>
    </source>
</evidence>
<dbReference type="Proteomes" id="UP001497602">
    <property type="component" value="Unassembled WGS sequence"/>
</dbReference>
<evidence type="ECO:0000313" key="7">
    <source>
        <dbReference type="Proteomes" id="UP001497602"/>
    </source>
</evidence>
<dbReference type="Pfam" id="PF14905">
    <property type="entry name" value="OMP_b-brl_3"/>
    <property type="match status" value="1"/>
</dbReference>
<keyword evidence="3" id="KW-0998">Cell outer membrane</keyword>
<evidence type="ECO:0000256" key="2">
    <source>
        <dbReference type="ARBA" id="ARBA00023136"/>
    </source>
</evidence>
<protein>
    <submittedName>
        <fullName evidence="6">Outer membrane receptor for ferrienterochelin and colicins</fullName>
    </submittedName>
</protein>
<dbReference type="InterPro" id="IPR037066">
    <property type="entry name" value="Plug_dom_sf"/>
</dbReference>
<dbReference type="RefSeq" id="WP_348705670.1">
    <property type="nucleotide sequence ID" value="NZ_CAXIYA010000036.1"/>
</dbReference>
<gene>
    <name evidence="6" type="ORF">T190115A13A_130103</name>
</gene>
<keyword evidence="2" id="KW-0472">Membrane</keyword>
<comment type="subcellular location">
    <subcellularLocation>
        <location evidence="1">Cell outer membrane</location>
    </subcellularLocation>
</comment>
<dbReference type="InterPro" id="IPR012910">
    <property type="entry name" value="Plug_dom"/>
</dbReference>
<accession>A0ABM9PHZ6</accession>
<feature type="domain" description="TonB-dependent receptor plug" evidence="4">
    <location>
        <begin position="149"/>
        <end position="224"/>
    </location>
</feature>
<dbReference type="SUPFAM" id="SSF56935">
    <property type="entry name" value="Porins"/>
    <property type="match status" value="1"/>
</dbReference>
<evidence type="ECO:0000256" key="3">
    <source>
        <dbReference type="ARBA" id="ARBA00023237"/>
    </source>
</evidence>
<dbReference type="Gene3D" id="2.60.40.1120">
    <property type="entry name" value="Carboxypeptidase-like, regulatory domain"/>
    <property type="match status" value="1"/>
</dbReference>
<evidence type="ECO:0000259" key="4">
    <source>
        <dbReference type="Pfam" id="PF07715"/>
    </source>
</evidence>
<dbReference type="InterPro" id="IPR036942">
    <property type="entry name" value="Beta-barrel_TonB_sf"/>
</dbReference>
<dbReference type="InterPro" id="IPR041700">
    <property type="entry name" value="OMP_b-brl_3"/>
</dbReference>
<reference evidence="6 7" key="1">
    <citation type="submission" date="2024-05" db="EMBL/GenBank/DDBJ databases">
        <authorList>
            <person name="Duchaud E."/>
        </authorList>
    </citation>
    <scope>NUCLEOTIDE SEQUENCE [LARGE SCALE GENOMIC DNA]</scope>
    <source>
        <strain evidence="6">Ena-SAMPLE-TAB-13-05-2024-13:56:06:370-140305</strain>
    </source>
</reference>
<evidence type="ECO:0000256" key="1">
    <source>
        <dbReference type="ARBA" id="ARBA00004442"/>
    </source>
</evidence>
<dbReference type="Pfam" id="PF13715">
    <property type="entry name" value="CarbopepD_reg_2"/>
    <property type="match status" value="1"/>
</dbReference>
<dbReference type="EMBL" id="CAXJRC010000004">
    <property type="protein sequence ID" value="CAL2105228.1"/>
    <property type="molecule type" value="Genomic_DNA"/>
</dbReference>
<comment type="caution">
    <text evidence="6">The sequence shown here is derived from an EMBL/GenBank/DDBJ whole genome shotgun (WGS) entry which is preliminary data.</text>
</comment>
<keyword evidence="6" id="KW-0675">Receptor</keyword>
<proteinExistence type="predicted"/>
<organism evidence="6 7">
    <name type="scientific">Tenacibaculum vairaonense</name>
    <dbReference type="NCBI Taxonomy" id="3137860"/>
    <lineage>
        <taxon>Bacteria</taxon>
        <taxon>Pseudomonadati</taxon>
        <taxon>Bacteroidota</taxon>
        <taxon>Flavobacteriia</taxon>
        <taxon>Flavobacteriales</taxon>
        <taxon>Flavobacteriaceae</taxon>
        <taxon>Tenacibaculum</taxon>
    </lineage>
</organism>
<sequence>MQKLIKRVLLILLHIHSYHCFSQRNNFGLLYGQVKHNEKETPIPYASVILKNNEQQIINGTTTLEDGSFTLQNIAYGEYNVEFQIMGYSSVSQKIILSSKTPKLNLKTIFLKETSTLLNTIEVRAEETSIIQKIDKKIINVGKDLVATGTNSLQMLQNIPYIDVNLQNGSISLRGNENVRVQINGKPSNMNTAQLLKQTPSFLIKQIEIITSPSSKYNPEGMSGIINFILKKNTQSGFNGTVSAGIEHSKNTRPDANLNLNYNIGKANFYASYSYSSGKNNTILNMERTDKILSQYFDFLHDYVDNAYKIGADIYLNKNNTLSFYTYQNSSNSDLNTTSFIQVGNAKLNTPNLSIYEESEQIYNMDYKIDLNNNKSIELEANYSIHKNPETSINKLIESPTSKLFNYTNNITDTRKSWLINLDYTTPIFKDGELELGLEYRDQQSYNSIITTEHVETGTPPVLTPKGNTQFNYDRKMYSAYCSFSNSFEKLSIQAGVRLEQYTANGVFSNTQQNNIPKYSDKIFSVYPSAYITYHLPNKDDIQLAYSRRVDRPAIHQVSPIQEWVSPYTTSEGNQFLVPQFTNSIELNYSKAIQRGTITFGTFYRRISNRIGRIIFRDDVNPDKQTLSYGNYSTANSYGAEIFANHKPFKWWTISPRIEAYVQDSYGVVNGTEKQVKNTLFKSSFNNNFKISKTIRLQLTSIYRGESKNVQFTIKPYASVNIGASMNLFNDKGTLTLRGTDIFNKINYEFSSDDSPYLQNGKYNLEYNSVYIGFAYNFGGGKTNKRSRKYRETNETQGGLF</sequence>
<dbReference type="SUPFAM" id="SSF49478">
    <property type="entry name" value="Cna protein B-type domain"/>
    <property type="match status" value="1"/>
</dbReference>